<dbReference type="EMBL" id="JACEEZ010015034">
    <property type="protein sequence ID" value="KAG0719109.1"/>
    <property type="molecule type" value="Genomic_DNA"/>
</dbReference>
<gene>
    <name evidence="2" type="ORF">GWK47_051185</name>
</gene>
<name>A0A8J4YA61_CHIOP</name>
<proteinExistence type="predicted"/>
<reference evidence="2" key="1">
    <citation type="submission" date="2020-07" db="EMBL/GenBank/DDBJ databases">
        <title>The High-quality genome of the commercially important snow crab, Chionoecetes opilio.</title>
        <authorList>
            <person name="Jeong J.-H."/>
            <person name="Ryu S."/>
        </authorList>
    </citation>
    <scope>NUCLEOTIDE SEQUENCE</scope>
    <source>
        <strain evidence="2">MADBK_172401_WGS</strain>
        <tissue evidence="2">Digestive gland</tissue>
    </source>
</reference>
<keyword evidence="3" id="KW-1185">Reference proteome</keyword>
<dbReference type="Proteomes" id="UP000770661">
    <property type="component" value="Unassembled WGS sequence"/>
</dbReference>
<accession>A0A8J4YA61</accession>
<feature type="region of interest" description="Disordered" evidence="1">
    <location>
        <begin position="277"/>
        <end position="303"/>
    </location>
</feature>
<evidence type="ECO:0000313" key="3">
    <source>
        <dbReference type="Proteomes" id="UP000770661"/>
    </source>
</evidence>
<evidence type="ECO:0000313" key="2">
    <source>
        <dbReference type="EMBL" id="KAG0719109.1"/>
    </source>
</evidence>
<protein>
    <submittedName>
        <fullName evidence="2">Uncharacterized protein</fullName>
    </submittedName>
</protein>
<evidence type="ECO:0000256" key="1">
    <source>
        <dbReference type="SAM" id="MobiDB-lite"/>
    </source>
</evidence>
<feature type="compositionally biased region" description="Basic and acidic residues" evidence="1">
    <location>
        <begin position="290"/>
        <end position="303"/>
    </location>
</feature>
<comment type="caution">
    <text evidence="2">The sequence shown here is derived from an EMBL/GenBank/DDBJ whole genome shotgun (WGS) entry which is preliminary data.</text>
</comment>
<dbReference type="AlphaFoldDB" id="A0A8J4YA61"/>
<sequence length="303" mass="30729">MSTAESSSMGGSVPPRGSHWVATSRLVTAGASSTGCCSTGPHLARGITAGRHSMEIAATPRRTPRVPAGTGLASPGGPGGVILHIHLGRGAGIGPRASSFSFVWGPSSSRVWRCPHFLVQGGGRWQGGSSSRLVCCRGAAEPGILLNLAGHQRCRAWVHPLQLGKTRHGTFTALPKAADAVPGGVFSTADPRRAPAAVDLVLVVSKGQAAEAAESLTCRVGSKTSVVALKVHRSASSTSGCSSQVQGEGSGEGRGTPLLLGFHLSNTIFPVAGHPPLFPKGGGGGAQMRSPEKKVPGGRDSIL</sequence>
<organism evidence="2 3">
    <name type="scientific">Chionoecetes opilio</name>
    <name type="common">Atlantic snow crab</name>
    <name type="synonym">Cancer opilio</name>
    <dbReference type="NCBI Taxonomy" id="41210"/>
    <lineage>
        <taxon>Eukaryota</taxon>
        <taxon>Metazoa</taxon>
        <taxon>Ecdysozoa</taxon>
        <taxon>Arthropoda</taxon>
        <taxon>Crustacea</taxon>
        <taxon>Multicrustacea</taxon>
        <taxon>Malacostraca</taxon>
        <taxon>Eumalacostraca</taxon>
        <taxon>Eucarida</taxon>
        <taxon>Decapoda</taxon>
        <taxon>Pleocyemata</taxon>
        <taxon>Brachyura</taxon>
        <taxon>Eubrachyura</taxon>
        <taxon>Majoidea</taxon>
        <taxon>Majidae</taxon>
        <taxon>Chionoecetes</taxon>
    </lineage>
</organism>